<proteinExistence type="predicted"/>
<feature type="domain" description="Fibronectin type-III" evidence="2">
    <location>
        <begin position="114"/>
        <end position="206"/>
    </location>
</feature>
<dbReference type="InterPro" id="IPR036116">
    <property type="entry name" value="FN3_sf"/>
</dbReference>
<evidence type="ECO:0000256" key="1">
    <source>
        <dbReference type="SAM" id="SignalP"/>
    </source>
</evidence>
<sequence length="498" mass="56007">MFVGLVVIGLFVALSRAQVTLLPPVITGVEYRQQAVVIKWKIDYGGDNLVRHVIRYTDGRREQRIIANPSEREKVLPFVRPCNYYTATVMSATPTVNSPYSEPYQFKGYQLDRPPAPEGIHIKNHPNGRLLRWNPVPDVYQVLVYTIIGRGGDHEELRQEVFEEVTEVLLDTFHFEHNYNVTMTATSYCGTSPESEPVFVAGIPNLEPPNVTIVDRTDTTISIRVEPANRTARVDSYRIQYTVPNAPDEVLDIYNISQSITLQVGLKECFNHTIRVYARNPADESEPTVINAMLLSKNVPQQPVLTDVITIGQKTMVQWSTNSSTQLVAHKIEYTDNVNSYVDWAIGDTNEIWLSNMKGCRTFTVHMSSENTCGWSEYSQPINYEVPPTIAASMPSQLNATGTADELLLQWNKPNSTEHLIDHDILLADSQGNVRSYWAAGSVNFLVIRNLEPNSINHMALSARNDCGWSEGKAIQVAIGSAGEIIRQPLPTFWRNPF</sequence>
<dbReference type="EMBL" id="JTDF01003880">
    <property type="protein sequence ID" value="KAF8567419.1"/>
    <property type="molecule type" value="Genomic_DNA"/>
</dbReference>
<keyword evidence="4" id="KW-1185">Reference proteome</keyword>
<dbReference type="SMART" id="SM00060">
    <property type="entry name" value="FN3"/>
    <property type="match status" value="3"/>
</dbReference>
<protein>
    <recommendedName>
        <fullName evidence="2">Fibronectin type-III domain-containing protein</fullName>
    </recommendedName>
</protein>
<dbReference type="InterPro" id="IPR003961">
    <property type="entry name" value="FN3_dom"/>
</dbReference>
<dbReference type="Gene3D" id="2.60.40.10">
    <property type="entry name" value="Immunoglobulins"/>
    <property type="match status" value="2"/>
</dbReference>
<gene>
    <name evidence="3" type="ORF">P879_07089</name>
</gene>
<comment type="caution">
    <text evidence="3">The sequence shown here is derived from an EMBL/GenBank/DDBJ whole genome shotgun (WGS) entry which is preliminary data.</text>
</comment>
<evidence type="ECO:0000259" key="2">
    <source>
        <dbReference type="PROSITE" id="PS50853"/>
    </source>
</evidence>
<evidence type="ECO:0000313" key="3">
    <source>
        <dbReference type="EMBL" id="KAF8567419.1"/>
    </source>
</evidence>
<feature type="chain" id="PRO_5035794690" description="Fibronectin type-III domain-containing protein" evidence="1">
    <location>
        <begin position="18"/>
        <end position="498"/>
    </location>
</feature>
<dbReference type="AlphaFoldDB" id="A0A8T0DHT7"/>
<evidence type="ECO:0000313" key="4">
    <source>
        <dbReference type="Proteomes" id="UP000699462"/>
    </source>
</evidence>
<organism evidence="3 4">
    <name type="scientific">Paragonimus westermani</name>
    <dbReference type="NCBI Taxonomy" id="34504"/>
    <lineage>
        <taxon>Eukaryota</taxon>
        <taxon>Metazoa</taxon>
        <taxon>Spiralia</taxon>
        <taxon>Lophotrochozoa</taxon>
        <taxon>Platyhelminthes</taxon>
        <taxon>Trematoda</taxon>
        <taxon>Digenea</taxon>
        <taxon>Plagiorchiida</taxon>
        <taxon>Troglotremata</taxon>
        <taxon>Troglotrematidae</taxon>
        <taxon>Paragonimus</taxon>
    </lineage>
</organism>
<dbReference type="InterPro" id="IPR013783">
    <property type="entry name" value="Ig-like_fold"/>
</dbReference>
<dbReference type="SUPFAM" id="SSF49265">
    <property type="entry name" value="Fibronectin type III"/>
    <property type="match status" value="2"/>
</dbReference>
<feature type="signal peptide" evidence="1">
    <location>
        <begin position="1"/>
        <end position="17"/>
    </location>
</feature>
<reference evidence="3 4" key="1">
    <citation type="submission" date="2019-07" db="EMBL/GenBank/DDBJ databases">
        <title>Annotation for the trematode Paragonimus westermani.</title>
        <authorList>
            <person name="Choi Y.-J."/>
        </authorList>
    </citation>
    <scope>NUCLEOTIDE SEQUENCE [LARGE SCALE GENOMIC DNA]</scope>
    <source>
        <strain evidence="3">180907_Pwestermani</strain>
    </source>
</reference>
<dbReference type="PROSITE" id="PS50853">
    <property type="entry name" value="FN3"/>
    <property type="match status" value="2"/>
</dbReference>
<name>A0A8T0DHT7_9TREM</name>
<dbReference type="OrthoDB" id="6240491at2759"/>
<keyword evidence="1" id="KW-0732">Signal</keyword>
<accession>A0A8T0DHT7</accession>
<dbReference type="Proteomes" id="UP000699462">
    <property type="component" value="Unassembled WGS sequence"/>
</dbReference>
<dbReference type="CDD" id="cd00063">
    <property type="entry name" value="FN3"/>
    <property type="match status" value="1"/>
</dbReference>
<feature type="domain" description="Fibronectin type-III" evidence="2">
    <location>
        <begin position="207"/>
        <end position="302"/>
    </location>
</feature>